<protein>
    <recommendedName>
        <fullName evidence="3 7">UDP-glucose 6-dehydrogenase</fullName>
        <ecNumber evidence="3 7">1.1.1.22</ecNumber>
    </recommendedName>
</protein>
<dbReference type="SUPFAM" id="SSF48179">
    <property type="entry name" value="6-phosphogluconate dehydrogenase C-terminal domain-like"/>
    <property type="match status" value="1"/>
</dbReference>
<keyword evidence="13" id="KW-1185">Reference proteome</keyword>
<dbReference type="PANTHER" id="PTHR43750">
    <property type="entry name" value="UDP-GLUCOSE 6-DEHYDROGENASE TUAD"/>
    <property type="match status" value="1"/>
</dbReference>
<dbReference type="PANTHER" id="PTHR43750:SF3">
    <property type="entry name" value="UDP-GLUCOSE 6-DEHYDROGENASE TUAD"/>
    <property type="match status" value="1"/>
</dbReference>
<feature type="binding site" evidence="10">
    <location>
        <position position="264"/>
    </location>
    <ligand>
        <name>NAD(+)</name>
        <dbReference type="ChEBI" id="CHEBI:57540"/>
    </ligand>
</feature>
<dbReference type="OrthoDB" id="9803238at2"/>
<dbReference type="SUPFAM" id="SSF51735">
    <property type="entry name" value="NAD(P)-binding Rossmann-fold domains"/>
    <property type="match status" value="1"/>
</dbReference>
<organism evidence="12 13">
    <name type="scientific">Microvenator marinus</name>
    <dbReference type="NCBI Taxonomy" id="2600177"/>
    <lineage>
        <taxon>Bacteria</taxon>
        <taxon>Deltaproteobacteria</taxon>
        <taxon>Bradymonadales</taxon>
        <taxon>Microvenatoraceae</taxon>
        <taxon>Microvenator</taxon>
    </lineage>
</organism>
<evidence type="ECO:0000256" key="4">
    <source>
        <dbReference type="ARBA" id="ARBA00023002"/>
    </source>
</evidence>
<evidence type="ECO:0000256" key="8">
    <source>
        <dbReference type="PIRSR" id="PIRSR500134-1"/>
    </source>
</evidence>
<gene>
    <name evidence="12" type="ORF">FRD01_11205</name>
</gene>
<evidence type="ECO:0000256" key="6">
    <source>
        <dbReference type="ARBA" id="ARBA00047473"/>
    </source>
</evidence>
<feature type="binding site" evidence="9">
    <location>
        <position position="205"/>
    </location>
    <ligand>
        <name>substrate</name>
    </ligand>
</feature>
<dbReference type="GO" id="GO:0003979">
    <property type="term" value="F:UDP-glucose 6-dehydrogenase activity"/>
    <property type="evidence" value="ECO:0007669"/>
    <property type="project" value="UniProtKB-EC"/>
</dbReference>
<evidence type="ECO:0000259" key="11">
    <source>
        <dbReference type="SMART" id="SM00984"/>
    </source>
</evidence>
<comment type="pathway">
    <text evidence="1">Nucleotide-sugar biosynthesis; UDP-alpha-D-glucuronate biosynthesis; UDP-alpha-D-glucuronate from UDP-alpha-D-glucose: step 1/1.</text>
</comment>
<comment type="similarity">
    <text evidence="2 7">Belongs to the UDP-glucose/GDP-mannose dehydrogenase family.</text>
</comment>
<evidence type="ECO:0000313" key="13">
    <source>
        <dbReference type="Proteomes" id="UP000321595"/>
    </source>
</evidence>
<dbReference type="InterPro" id="IPR017476">
    <property type="entry name" value="UDP-Glc/GDP-Man"/>
</dbReference>
<dbReference type="InterPro" id="IPR014027">
    <property type="entry name" value="UDP-Glc/GDP-Man_DH_C"/>
</dbReference>
<keyword evidence="4 7" id="KW-0560">Oxidoreductase</keyword>
<dbReference type="Gene3D" id="1.20.5.100">
    <property type="entry name" value="Cytochrome c1, transmembrane anchor, C-terminal"/>
    <property type="match status" value="1"/>
</dbReference>
<dbReference type="InterPro" id="IPR014026">
    <property type="entry name" value="UDP-Glc/GDP-Man_DH_dimer"/>
</dbReference>
<keyword evidence="5 7" id="KW-0520">NAD</keyword>
<dbReference type="SUPFAM" id="SSF52413">
    <property type="entry name" value="UDP-glucose/GDP-mannose dehydrogenase C-terminal domain"/>
    <property type="match status" value="1"/>
</dbReference>
<feature type="binding site" evidence="9">
    <location>
        <begin position="150"/>
        <end position="153"/>
    </location>
    <ligand>
        <name>substrate</name>
    </ligand>
</feature>
<dbReference type="EMBL" id="CP042467">
    <property type="protein sequence ID" value="QED27790.1"/>
    <property type="molecule type" value="Genomic_DNA"/>
</dbReference>
<feature type="binding site" evidence="9">
    <location>
        <position position="321"/>
    </location>
    <ligand>
        <name>substrate</name>
    </ligand>
</feature>
<dbReference type="PROSITE" id="PS51257">
    <property type="entry name" value="PROKAR_LIPOPROTEIN"/>
    <property type="match status" value="1"/>
</dbReference>
<dbReference type="NCBIfam" id="TIGR03026">
    <property type="entry name" value="NDP-sugDHase"/>
    <property type="match status" value="1"/>
</dbReference>
<evidence type="ECO:0000256" key="1">
    <source>
        <dbReference type="ARBA" id="ARBA00004701"/>
    </source>
</evidence>
<evidence type="ECO:0000256" key="5">
    <source>
        <dbReference type="ARBA" id="ARBA00023027"/>
    </source>
</evidence>
<dbReference type="InterPro" id="IPR028357">
    <property type="entry name" value="UDPglc_DH_bac"/>
</dbReference>
<dbReference type="GO" id="GO:0051287">
    <property type="term" value="F:NAD binding"/>
    <property type="evidence" value="ECO:0007669"/>
    <property type="project" value="InterPro"/>
</dbReference>
<dbReference type="Pfam" id="PF03721">
    <property type="entry name" value="UDPG_MGDP_dh_N"/>
    <property type="match status" value="1"/>
</dbReference>
<feature type="binding site" evidence="10">
    <location>
        <position position="153"/>
    </location>
    <ligand>
        <name>NAD(+)</name>
        <dbReference type="ChEBI" id="CHEBI:57540"/>
    </ligand>
</feature>
<reference evidence="12 13" key="1">
    <citation type="submission" date="2019-08" db="EMBL/GenBank/DDBJ databases">
        <authorList>
            <person name="Liang Q."/>
        </authorList>
    </citation>
    <scope>NUCLEOTIDE SEQUENCE [LARGE SCALE GENOMIC DNA]</scope>
    <source>
        <strain evidence="12 13">V1718</strain>
    </source>
</reference>
<evidence type="ECO:0000313" key="12">
    <source>
        <dbReference type="EMBL" id="QED27790.1"/>
    </source>
</evidence>
<dbReference type="PIRSF" id="PIRSF500134">
    <property type="entry name" value="UDPglc_DH_bac"/>
    <property type="match status" value="1"/>
</dbReference>
<dbReference type="SMART" id="SM00984">
    <property type="entry name" value="UDPG_MGDP_dh_C"/>
    <property type="match status" value="1"/>
</dbReference>
<dbReference type="EC" id="1.1.1.22" evidence="3 7"/>
<feature type="binding site" evidence="10">
    <location>
        <position position="86"/>
    </location>
    <ligand>
        <name>NAD(+)</name>
        <dbReference type="ChEBI" id="CHEBI:57540"/>
    </ligand>
</feature>
<evidence type="ECO:0000256" key="3">
    <source>
        <dbReference type="ARBA" id="ARBA00012954"/>
    </source>
</evidence>
<dbReference type="PIRSF" id="PIRSF000124">
    <property type="entry name" value="UDPglc_GDPman_dh"/>
    <property type="match status" value="1"/>
</dbReference>
<accession>A0A5B8XQC0</accession>
<dbReference type="InterPro" id="IPR036220">
    <property type="entry name" value="UDP-Glc/GDP-Man_DH_C_sf"/>
</dbReference>
<dbReference type="GO" id="GO:0006065">
    <property type="term" value="P:UDP-glucuronate biosynthetic process"/>
    <property type="evidence" value="ECO:0007669"/>
    <property type="project" value="UniProtKB-UniPathway"/>
</dbReference>
<dbReference type="Gene3D" id="3.40.50.720">
    <property type="entry name" value="NAD(P)-binding Rossmann-like Domain"/>
    <property type="match status" value="2"/>
</dbReference>
<feature type="binding site" evidence="10">
    <location>
        <position position="121"/>
    </location>
    <ligand>
        <name>NAD(+)</name>
        <dbReference type="ChEBI" id="CHEBI:57540"/>
    </ligand>
</feature>
<dbReference type="Pfam" id="PF00984">
    <property type="entry name" value="UDPG_MGDP_dh"/>
    <property type="match status" value="1"/>
</dbReference>
<dbReference type="InterPro" id="IPR036291">
    <property type="entry name" value="NAD(P)-bd_dom_sf"/>
</dbReference>
<feature type="domain" description="UDP-glucose/GDP-mannose dehydrogenase C-terminal" evidence="11">
    <location>
        <begin position="314"/>
        <end position="419"/>
    </location>
</feature>
<evidence type="ECO:0000256" key="2">
    <source>
        <dbReference type="ARBA" id="ARBA00006601"/>
    </source>
</evidence>
<name>A0A5B8XQC0_9DELT</name>
<dbReference type="InterPro" id="IPR001732">
    <property type="entry name" value="UDP-Glc/GDP-Man_DH_N"/>
</dbReference>
<dbReference type="GO" id="GO:0000271">
    <property type="term" value="P:polysaccharide biosynthetic process"/>
    <property type="evidence" value="ECO:0007669"/>
    <property type="project" value="InterPro"/>
</dbReference>
<dbReference type="KEGG" id="bbae:FRD01_11205"/>
<feature type="binding site" evidence="10">
    <location>
        <position position="328"/>
    </location>
    <ligand>
        <name>NAD(+)</name>
        <dbReference type="ChEBI" id="CHEBI:57540"/>
    </ligand>
</feature>
<dbReference type="AlphaFoldDB" id="A0A5B8XQC0"/>
<feature type="binding site" evidence="10">
    <location>
        <position position="30"/>
    </location>
    <ligand>
        <name>NAD(+)</name>
        <dbReference type="ChEBI" id="CHEBI:57540"/>
    </ligand>
</feature>
<sequence length="437" mass="48261">MKVAVMGTGYVGLVTGACLADAGNHVICVDVDERKVQMLREGHIPIYEEGLEPIVQRNVQANRLEFTTESAEAIQNSDIIFIAVGTPSDHDGSADLKYVLQVAATIADNLNSEKIVICKSTVPVGTCDLVRETIAKRTDTPFHVISNPEFLKEGSAVQDFQSPDRVIIGSSDSNAAETVGELYKPFMRRRDRIVYMDVRSAEMTKYASNAMLATKISFMNEIANLCDRVGADVEKVRAGMSLDERIGPHFIFPGVGYGGSCFPKDVRALSRLGAENDFLTALLNSVEDVNNRQKLRLVHDLKEHLGSLKGKTIAVWGLSFKPKTDDVREAPALVGIERLVSEGATVRATDPVALENAQEELAHLGDKVSFYKDEYETIKGADALLIFTEWNQFRSPDFKKMKEIMAAPVIFDGRNLYSTAKMREYGFHYDSIGRPTV</sequence>
<proteinExistence type="inferred from homology"/>
<feature type="binding site" evidence="9">
    <location>
        <begin position="250"/>
        <end position="254"/>
    </location>
    <ligand>
        <name>substrate</name>
    </ligand>
</feature>
<feature type="binding site" evidence="10">
    <location>
        <position position="35"/>
    </location>
    <ligand>
        <name>NAD(+)</name>
        <dbReference type="ChEBI" id="CHEBI:57540"/>
    </ligand>
</feature>
<evidence type="ECO:0000256" key="10">
    <source>
        <dbReference type="PIRSR" id="PIRSR500134-3"/>
    </source>
</evidence>
<feature type="binding site" evidence="9">
    <location>
        <position position="258"/>
    </location>
    <ligand>
        <name>substrate</name>
    </ligand>
</feature>
<dbReference type="Pfam" id="PF03720">
    <property type="entry name" value="UDPG_MGDP_dh_C"/>
    <property type="match status" value="1"/>
</dbReference>
<comment type="catalytic activity">
    <reaction evidence="6 7">
        <text>UDP-alpha-D-glucose + 2 NAD(+) + H2O = UDP-alpha-D-glucuronate + 2 NADH + 3 H(+)</text>
        <dbReference type="Rhea" id="RHEA:23596"/>
        <dbReference type="ChEBI" id="CHEBI:15377"/>
        <dbReference type="ChEBI" id="CHEBI:15378"/>
        <dbReference type="ChEBI" id="CHEBI:57540"/>
        <dbReference type="ChEBI" id="CHEBI:57945"/>
        <dbReference type="ChEBI" id="CHEBI:58052"/>
        <dbReference type="ChEBI" id="CHEBI:58885"/>
        <dbReference type="EC" id="1.1.1.22"/>
    </reaction>
</comment>
<dbReference type="UniPathway" id="UPA00038">
    <property type="reaction ID" value="UER00491"/>
</dbReference>
<evidence type="ECO:0000256" key="7">
    <source>
        <dbReference type="PIRNR" id="PIRNR000124"/>
    </source>
</evidence>
<dbReference type="InterPro" id="IPR008927">
    <property type="entry name" value="6-PGluconate_DH-like_C_sf"/>
</dbReference>
<dbReference type="RefSeq" id="WP_146959638.1">
    <property type="nucleotide sequence ID" value="NZ_CP042467.1"/>
</dbReference>
<evidence type="ECO:0000256" key="9">
    <source>
        <dbReference type="PIRSR" id="PIRSR500134-2"/>
    </source>
</evidence>
<dbReference type="Proteomes" id="UP000321595">
    <property type="component" value="Chromosome"/>
</dbReference>
<feature type="active site" description="Nucleophile" evidence="8">
    <location>
        <position position="261"/>
    </location>
</feature>